<proteinExistence type="predicted"/>
<dbReference type="EMBL" id="CAJHIA010000030">
    <property type="protein sequence ID" value="CAD6447932.1"/>
    <property type="molecule type" value="Genomic_DNA"/>
</dbReference>
<dbReference type="OrthoDB" id="3446998at2759"/>
<evidence type="ECO:0000313" key="3">
    <source>
        <dbReference type="Proteomes" id="UP000624404"/>
    </source>
</evidence>
<evidence type="ECO:0000256" key="1">
    <source>
        <dbReference type="SAM" id="MobiDB-lite"/>
    </source>
</evidence>
<dbReference type="Proteomes" id="UP000624404">
    <property type="component" value="Unassembled WGS sequence"/>
</dbReference>
<protein>
    <submittedName>
        <fullName evidence="2">28188812-e513-41e3-b0fe-8dba2eb20682</fullName>
    </submittedName>
</protein>
<dbReference type="AlphaFoldDB" id="A0A8H2ZQL4"/>
<gene>
    <name evidence="2" type="ORF">SCLTRI_LOCUS7724</name>
</gene>
<feature type="region of interest" description="Disordered" evidence="1">
    <location>
        <begin position="83"/>
        <end position="102"/>
    </location>
</feature>
<keyword evidence="3" id="KW-1185">Reference proteome</keyword>
<sequence>MCKELYMYHRSCGGDGTKLCICDKSCPYYEPYFASTCHSVWMNTEDPDRSKQCRKRVMDDERDRKGAIIPVAACHGCPGHKHHMKGADLPQPDPNHQSARAKEAAYKMEKRETIISRYML</sequence>
<accession>A0A8H2ZQL4</accession>
<reference evidence="2" key="1">
    <citation type="submission" date="2020-10" db="EMBL/GenBank/DDBJ databases">
        <authorList>
            <person name="Kusch S."/>
        </authorList>
    </citation>
    <scope>NUCLEOTIDE SEQUENCE</scope>
    <source>
        <strain evidence="2">SwB9</strain>
    </source>
</reference>
<evidence type="ECO:0000313" key="2">
    <source>
        <dbReference type="EMBL" id="CAD6447932.1"/>
    </source>
</evidence>
<organism evidence="2 3">
    <name type="scientific">Sclerotinia trifoliorum</name>
    <dbReference type="NCBI Taxonomy" id="28548"/>
    <lineage>
        <taxon>Eukaryota</taxon>
        <taxon>Fungi</taxon>
        <taxon>Dikarya</taxon>
        <taxon>Ascomycota</taxon>
        <taxon>Pezizomycotina</taxon>
        <taxon>Leotiomycetes</taxon>
        <taxon>Helotiales</taxon>
        <taxon>Sclerotiniaceae</taxon>
        <taxon>Sclerotinia</taxon>
    </lineage>
</organism>
<name>A0A8H2ZQL4_9HELO</name>
<comment type="caution">
    <text evidence="2">The sequence shown here is derived from an EMBL/GenBank/DDBJ whole genome shotgun (WGS) entry which is preliminary data.</text>
</comment>